<dbReference type="AlphaFoldDB" id="A0AA39UD98"/>
<dbReference type="PROSITE" id="PS50181">
    <property type="entry name" value="FBOX"/>
    <property type="match status" value="1"/>
</dbReference>
<gene>
    <name evidence="2" type="ORF">JMJ35_002670</name>
</gene>
<sequence>MPTMMGLPNEILISIIDATGPEDVVSFSTCCKLMYDLARDRLEEHKEKKRLLSKIFVNGDFLPFLLPFRDTNGNKDTDLKEFFSDKRNRSYPKAMDVTFNLEESGPLYEDKFERQLESAMAAVHSMIALVGGEIVATEWGKDVKAGYPLAVFLWFLALLPNLEECEIRIFGYYHQTLSANYSKIIRLMIEAALEQEENRLSYGGRLTKCTVDADFDRNGSIGESFLPFIMMLPKIRIIQGCCLDIEHLSWPFTDAVSPLVDLDLNGGINTATLSNYVRGIRELKSFRYNFEDDFFVDHLDIDWEPCEIVSTLRQSAFRTLVSLDLTINLSRDLTWFDISPGIGSLRSFEVLETIHLHYILLLEEVLIAHSADEVDSAETSEILDEESLTKRQRLIDFLPSSVKTFQLEDIAIAEGEGVLDIFEGFPEHRVERLPNLELISLDTFYKTISQVREICERAGVRINQAY</sequence>
<dbReference type="EMBL" id="JAFEKC020000004">
    <property type="protein sequence ID" value="KAK0515291.1"/>
    <property type="molecule type" value="Genomic_DNA"/>
</dbReference>
<name>A0AA39UD98_9LECA</name>
<evidence type="ECO:0000259" key="1">
    <source>
        <dbReference type="PROSITE" id="PS50181"/>
    </source>
</evidence>
<keyword evidence="3" id="KW-1185">Reference proteome</keyword>
<comment type="caution">
    <text evidence="2">The sequence shown here is derived from an EMBL/GenBank/DDBJ whole genome shotgun (WGS) entry which is preliminary data.</text>
</comment>
<evidence type="ECO:0000313" key="2">
    <source>
        <dbReference type="EMBL" id="KAK0515291.1"/>
    </source>
</evidence>
<organism evidence="2 3">
    <name type="scientific">Cladonia borealis</name>
    <dbReference type="NCBI Taxonomy" id="184061"/>
    <lineage>
        <taxon>Eukaryota</taxon>
        <taxon>Fungi</taxon>
        <taxon>Dikarya</taxon>
        <taxon>Ascomycota</taxon>
        <taxon>Pezizomycotina</taxon>
        <taxon>Lecanoromycetes</taxon>
        <taxon>OSLEUM clade</taxon>
        <taxon>Lecanoromycetidae</taxon>
        <taxon>Lecanorales</taxon>
        <taxon>Lecanorineae</taxon>
        <taxon>Cladoniaceae</taxon>
        <taxon>Cladonia</taxon>
    </lineage>
</organism>
<reference evidence="2" key="1">
    <citation type="submission" date="2023-03" db="EMBL/GenBank/DDBJ databases">
        <title>Complete genome of Cladonia borealis.</title>
        <authorList>
            <person name="Park H."/>
        </authorList>
    </citation>
    <scope>NUCLEOTIDE SEQUENCE</scope>
    <source>
        <strain evidence="2">ANT050790</strain>
    </source>
</reference>
<feature type="domain" description="F-box" evidence="1">
    <location>
        <begin position="1"/>
        <end position="51"/>
    </location>
</feature>
<protein>
    <recommendedName>
        <fullName evidence="1">F-box domain-containing protein</fullName>
    </recommendedName>
</protein>
<dbReference type="SUPFAM" id="SSF81383">
    <property type="entry name" value="F-box domain"/>
    <property type="match status" value="1"/>
</dbReference>
<proteinExistence type="predicted"/>
<dbReference type="InterPro" id="IPR001810">
    <property type="entry name" value="F-box_dom"/>
</dbReference>
<accession>A0AA39UD98</accession>
<dbReference type="Proteomes" id="UP001166286">
    <property type="component" value="Unassembled WGS sequence"/>
</dbReference>
<evidence type="ECO:0000313" key="3">
    <source>
        <dbReference type="Proteomes" id="UP001166286"/>
    </source>
</evidence>
<dbReference type="InterPro" id="IPR036047">
    <property type="entry name" value="F-box-like_dom_sf"/>
</dbReference>